<name>A0AAV9RVL3_9TELE</name>
<keyword evidence="3" id="KW-1185">Reference proteome</keyword>
<comment type="caution">
    <text evidence="2">The sequence shown here is derived from an EMBL/GenBank/DDBJ whole genome shotgun (WGS) entry which is preliminary data.</text>
</comment>
<evidence type="ECO:0000313" key="2">
    <source>
        <dbReference type="EMBL" id="KAK5613095.1"/>
    </source>
</evidence>
<reference evidence="2 3" key="1">
    <citation type="submission" date="2021-06" db="EMBL/GenBank/DDBJ databases">
        <authorList>
            <person name="Palmer J.M."/>
        </authorList>
    </citation>
    <scope>NUCLEOTIDE SEQUENCE [LARGE SCALE GENOMIC DNA]</scope>
    <source>
        <strain evidence="2 3">MEX-2019</strain>
        <tissue evidence="2">Muscle</tissue>
    </source>
</reference>
<dbReference type="AlphaFoldDB" id="A0AAV9RVL3"/>
<sequence>MIARKICTSSLLQWVTFPDNCVNSIICFSHSLACTFENAVFFVCFFTLVDSYGGPRPRPSSEQPFVHVTYSTNSASLSPAKKEGPESGQIEPVEKGHIVPPVCPRLSPGPQRTGIESSLLWQLHGPSVDHPHPTGL</sequence>
<accession>A0AAV9RVL3</accession>
<protein>
    <submittedName>
        <fullName evidence="2">Uncharacterized protein</fullName>
    </submittedName>
</protein>
<proteinExistence type="predicted"/>
<organism evidence="2 3">
    <name type="scientific">Crenichthys baileyi</name>
    <name type="common">White River springfish</name>
    <dbReference type="NCBI Taxonomy" id="28760"/>
    <lineage>
        <taxon>Eukaryota</taxon>
        <taxon>Metazoa</taxon>
        <taxon>Chordata</taxon>
        <taxon>Craniata</taxon>
        <taxon>Vertebrata</taxon>
        <taxon>Euteleostomi</taxon>
        <taxon>Actinopterygii</taxon>
        <taxon>Neopterygii</taxon>
        <taxon>Teleostei</taxon>
        <taxon>Neoteleostei</taxon>
        <taxon>Acanthomorphata</taxon>
        <taxon>Ovalentaria</taxon>
        <taxon>Atherinomorphae</taxon>
        <taxon>Cyprinodontiformes</taxon>
        <taxon>Goodeidae</taxon>
        <taxon>Crenichthys</taxon>
    </lineage>
</organism>
<dbReference type="Proteomes" id="UP001311232">
    <property type="component" value="Unassembled WGS sequence"/>
</dbReference>
<feature type="region of interest" description="Disordered" evidence="1">
    <location>
        <begin position="74"/>
        <end position="101"/>
    </location>
</feature>
<dbReference type="EMBL" id="JAHHUM010001255">
    <property type="protein sequence ID" value="KAK5613095.1"/>
    <property type="molecule type" value="Genomic_DNA"/>
</dbReference>
<evidence type="ECO:0000256" key="1">
    <source>
        <dbReference type="SAM" id="MobiDB-lite"/>
    </source>
</evidence>
<evidence type="ECO:0000313" key="3">
    <source>
        <dbReference type="Proteomes" id="UP001311232"/>
    </source>
</evidence>
<gene>
    <name evidence="2" type="ORF">CRENBAI_001543</name>
</gene>